<name>A0A9Q0MMV4_9DIPT</name>
<comment type="caution">
    <text evidence="3">The sequence shown here is derived from an EMBL/GenBank/DDBJ whole genome shotgun (WGS) entry which is preliminary data.</text>
</comment>
<dbReference type="InterPro" id="IPR001025">
    <property type="entry name" value="BAH_dom"/>
</dbReference>
<feature type="region of interest" description="Disordered" evidence="1">
    <location>
        <begin position="1"/>
        <end position="68"/>
    </location>
</feature>
<dbReference type="AlphaFoldDB" id="A0A9Q0MMV4"/>
<dbReference type="OrthoDB" id="1922186at2759"/>
<evidence type="ECO:0000259" key="2">
    <source>
        <dbReference type="PROSITE" id="PS51038"/>
    </source>
</evidence>
<feature type="region of interest" description="Disordered" evidence="1">
    <location>
        <begin position="649"/>
        <end position="713"/>
    </location>
</feature>
<dbReference type="PANTHER" id="PTHR46576">
    <property type="entry name" value="BROMO ADJACENT HOMOLOGY DOMAIN-CONTAINING 1 PROTEIN"/>
    <property type="match status" value="1"/>
</dbReference>
<gene>
    <name evidence="3" type="primary">Bahd1</name>
    <name evidence="3" type="ORF">Bhyg_13171</name>
</gene>
<reference evidence="3" key="1">
    <citation type="submission" date="2022-07" db="EMBL/GenBank/DDBJ databases">
        <authorList>
            <person name="Trinca V."/>
            <person name="Uliana J.V.C."/>
            <person name="Torres T.T."/>
            <person name="Ward R.J."/>
            <person name="Monesi N."/>
        </authorList>
    </citation>
    <scope>NUCLEOTIDE SEQUENCE</scope>
    <source>
        <strain evidence="3">HSMRA1968</strain>
        <tissue evidence="3">Whole embryos</tissue>
    </source>
</reference>
<dbReference type="Proteomes" id="UP001151699">
    <property type="component" value="Chromosome C"/>
</dbReference>
<evidence type="ECO:0000313" key="3">
    <source>
        <dbReference type="EMBL" id="KAJ6634596.1"/>
    </source>
</evidence>
<feature type="region of interest" description="Disordered" evidence="1">
    <location>
        <begin position="138"/>
        <end position="160"/>
    </location>
</feature>
<feature type="compositionally biased region" description="Low complexity" evidence="1">
    <location>
        <begin position="144"/>
        <end position="159"/>
    </location>
</feature>
<organism evidence="3 4">
    <name type="scientific">Pseudolycoriella hygida</name>
    <dbReference type="NCBI Taxonomy" id="35572"/>
    <lineage>
        <taxon>Eukaryota</taxon>
        <taxon>Metazoa</taxon>
        <taxon>Ecdysozoa</taxon>
        <taxon>Arthropoda</taxon>
        <taxon>Hexapoda</taxon>
        <taxon>Insecta</taxon>
        <taxon>Pterygota</taxon>
        <taxon>Neoptera</taxon>
        <taxon>Endopterygota</taxon>
        <taxon>Diptera</taxon>
        <taxon>Nematocera</taxon>
        <taxon>Sciaroidea</taxon>
        <taxon>Sciaridae</taxon>
        <taxon>Pseudolycoriella</taxon>
    </lineage>
</organism>
<dbReference type="GO" id="GO:0000976">
    <property type="term" value="F:transcription cis-regulatory region binding"/>
    <property type="evidence" value="ECO:0007669"/>
    <property type="project" value="TreeGrafter"/>
</dbReference>
<evidence type="ECO:0000256" key="1">
    <source>
        <dbReference type="SAM" id="MobiDB-lite"/>
    </source>
</evidence>
<accession>A0A9Q0MMV4</accession>
<feature type="compositionally biased region" description="Basic and acidic residues" evidence="1">
    <location>
        <begin position="691"/>
        <end position="710"/>
    </location>
</feature>
<dbReference type="PROSITE" id="PS51038">
    <property type="entry name" value="BAH"/>
    <property type="match status" value="1"/>
</dbReference>
<sequence length="924" mass="103373">MRLPGYYQPAGPLISSHLVPQSQPVSTKAGSSGLDGDTVQSSSTPGSDSTDREILITGGTPRPQTFHYPPQGHGPYQRPIHQMHCPTYPPANYYASYGQHPQDMCYSPPYQTYYPQKVYPSSYRRYVTPSGTYYQPAPNEMYEAPPASAQPQQPPSSQQIVPTGPQHIEHYPPFYSGYSPGGGPGGCYNRSMQPPYIDSSPYPNSCPCPMQSCPKNVHTGPLIGSKTGKGPVQSNHLVAPIDTATSVTLSSNSTSVNQKINCKTEDVSSPPPVVMVKPEGDTHLHLHTMPVSDVTKSPVRDKVYEKIGHAPPNFALNIKALEPEMSLSPARGSTGLLPSVQASATQPADNAPTVRKTRVGKTMAREMVMIPQQRQVLNLHVDKKSNPRLVAEHTDIIMEVKDATPLIKKENVRIEYEDDDVFILDSRKCETPTKVINDHMSCLNCDESMSSADDVNICNKRRSTESDVITLDDSIEESPPSSTVKKRKILELHKNPCKKSPPNSYKSLIKQSDPRSYLFKADVAEKDVPRGRSRYRLIRGRASPRYRQSEIIINGKHKKVLITNRKVKRRIIKKHVTKKLIPKTKVVQTDVMEVQVNEVVKLKSKDVAQESTEEKTEEKRLFMSSLELTVDGVAKGYVSDQEILAKSKLNSKTKCTESHSKSETQKPLIVESIESNVKMRDRSKSATKTAAESKSEPKTAKGKAKDDKASKNAKKATLSLVSDEMLMDDHSINNNNTILLDNNYGKLQRAISTKKTKSRGAKFSNKKRHRVRQLQEIEDIEIPRKSTAAPRWSNGWHWEGNPFKGKVFLNSDDVQVIRTRYPAMRHDSGDIIEPGDCVLLRAGGKKNELPYVAKVASLWENPEDGEMMMSLLWYYRPEHTEQGRQIHDCPDEVFASKHQDHNSVACIEDKCYVLTFNEYCRNEN</sequence>
<dbReference type="GO" id="GO:0045892">
    <property type="term" value="P:negative regulation of DNA-templated transcription"/>
    <property type="evidence" value="ECO:0007669"/>
    <property type="project" value="TreeGrafter"/>
</dbReference>
<dbReference type="SMART" id="SM00439">
    <property type="entry name" value="BAH"/>
    <property type="match status" value="1"/>
</dbReference>
<protein>
    <submittedName>
        <fullName evidence="3">Bromo adjacent likey domain-containing 1 protein</fullName>
    </submittedName>
</protein>
<evidence type="ECO:0000313" key="4">
    <source>
        <dbReference type="Proteomes" id="UP001151699"/>
    </source>
</evidence>
<dbReference type="InterPro" id="IPR043151">
    <property type="entry name" value="BAH_sf"/>
</dbReference>
<keyword evidence="4" id="KW-1185">Reference proteome</keyword>
<dbReference type="GO" id="GO:0005677">
    <property type="term" value="C:chromatin silencing complex"/>
    <property type="evidence" value="ECO:0007669"/>
    <property type="project" value="TreeGrafter"/>
</dbReference>
<dbReference type="InterPro" id="IPR053032">
    <property type="entry name" value="BAH_domain-containing"/>
</dbReference>
<proteinExistence type="predicted"/>
<feature type="compositionally biased region" description="Polar residues" evidence="1">
    <location>
        <begin position="18"/>
        <end position="30"/>
    </location>
</feature>
<dbReference type="PANTHER" id="PTHR46576:SF1">
    <property type="entry name" value="BROMO ADJACENT HOMOLOGY DOMAIN-CONTAINING 1 PROTEIN"/>
    <property type="match status" value="1"/>
</dbReference>
<dbReference type="GO" id="GO:0031507">
    <property type="term" value="P:heterochromatin formation"/>
    <property type="evidence" value="ECO:0007669"/>
    <property type="project" value="TreeGrafter"/>
</dbReference>
<dbReference type="Pfam" id="PF01426">
    <property type="entry name" value="BAH"/>
    <property type="match status" value="1"/>
</dbReference>
<feature type="compositionally biased region" description="Polar residues" evidence="1">
    <location>
        <begin position="38"/>
        <end position="48"/>
    </location>
</feature>
<dbReference type="EMBL" id="WJQU01000004">
    <property type="protein sequence ID" value="KAJ6634596.1"/>
    <property type="molecule type" value="Genomic_DNA"/>
</dbReference>
<feature type="domain" description="BAH" evidence="2">
    <location>
        <begin position="830"/>
        <end position="924"/>
    </location>
</feature>
<dbReference type="Gene3D" id="2.30.30.490">
    <property type="match status" value="1"/>
</dbReference>
<feature type="compositionally biased region" description="Basic and acidic residues" evidence="1">
    <location>
        <begin position="654"/>
        <end position="664"/>
    </location>
</feature>
<dbReference type="GO" id="GO:0003682">
    <property type="term" value="F:chromatin binding"/>
    <property type="evidence" value="ECO:0007669"/>
    <property type="project" value="InterPro"/>
</dbReference>